<gene>
    <name evidence="8" type="ORF">PVAG01_09768</name>
</gene>
<feature type="transmembrane region" description="Helical" evidence="7">
    <location>
        <begin position="377"/>
        <end position="398"/>
    </location>
</feature>
<organism evidence="8 9">
    <name type="scientific">Phlyctema vagabunda</name>
    <dbReference type="NCBI Taxonomy" id="108571"/>
    <lineage>
        <taxon>Eukaryota</taxon>
        <taxon>Fungi</taxon>
        <taxon>Dikarya</taxon>
        <taxon>Ascomycota</taxon>
        <taxon>Pezizomycotina</taxon>
        <taxon>Leotiomycetes</taxon>
        <taxon>Helotiales</taxon>
        <taxon>Dermateaceae</taxon>
        <taxon>Phlyctema</taxon>
    </lineage>
</organism>
<dbReference type="EMBL" id="JBFCZG010000008">
    <property type="protein sequence ID" value="KAL3419546.1"/>
    <property type="molecule type" value="Genomic_DNA"/>
</dbReference>
<protein>
    <submittedName>
        <fullName evidence="8">POT family protein</fullName>
    </submittedName>
</protein>
<reference evidence="8 9" key="1">
    <citation type="submission" date="2024-06" db="EMBL/GenBank/DDBJ databases">
        <title>Complete genome of Phlyctema vagabunda strain 19-DSS-EL-015.</title>
        <authorList>
            <person name="Fiorenzani C."/>
        </authorList>
    </citation>
    <scope>NUCLEOTIDE SEQUENCE [LARGE SCALE GENOMIC DNA]</scope>
    <source>
        <strain evidence="8 9">19-DSS-EL-015</strain>
    </source>
</reference>
<dbReference type="Proteomes" id="UP001629113">
    <property type="component" value="Unassembled WGS sequence"/>
</dbReference>
<comment type="similarity">
    <text evidence="2">Belongs to the major facilitator superfamily. Proton-dependent oligopeptide transporter (POT/PTR) (TC 2.A.17) family.</text>
</comment>
<feature type="transmembrane region" description="Helical" evidence="7">
    <location>
        <begin position="65"/>
        <end position="83"/>
    </location>
</feature>
<name>A0ABR4P8A3_9HELO</name>
<keyword evidence="5 7" id="KW-0472">Membrane</keyword>
<evidence type="ECO:0000256" key="3">
    <source>
        <dbReference type="ARBA" id="ARBA00022692"/>
    </source>
</evidence>
<evidence type="ECO:0000256" key="6">
    <source>
        <dbReference type="SAM" id="MobiDB-lite"/>
    </source>
</evidence>
<evidence type="ECO:0000313" key="8">
    <source>
        <dbReference type="EMBL" id="KAL3419546.1"/>
    </source>
</evidence>
<evidence type="ECO:0000313" key="9">
    <source>
        <dbReference type="Proteomes" id="UP001629113"/>
    </source>
</evidence>
<dbReference type="InterPro" id="IPR000109">
    <property type="entry name" value="POT_fam"/>
</dbReference>
<accession>A0ABR4P8A3</accession>
<dbReference type="Pfam" id="PF00854">
    <property type="entry name" value="PTR2"/>
    <property type="match status" value="1"/>
</dbReference>
<evidence type="ECO:0000256" key="7">
    <source>
        <dbReference type="SAM" id="Phobius"/>
    </source>
</evidence>
<feature type="transmembrane region" description="Helical" evidence="7">
    <location>
        <begin position="146"/>
        <end position="167"/>
    </location>
</feature>
<feature type="transmembrane region" description="Helical" evidence="7">
    <location>
        <begin position="410"/>
        <end position="429"/>
    </location>
</feature>
<keyword evidence="9" id="KW-1185">Reference proteome</keyword>
<feature type="compositionally biased region" description="Basic and acidic residues" evidence="6">
    <location>
        <begin position="20"/>
        <end position="36"/>
    </location>
</feature>
<keyword evidence="4 7" id="KW-1133">Transmembrane helix</keyword>
<keyword evidence="3 7" id="KW-0812">Transmembrane</keyword>
<evidence type="ECO:0000256" key="2">
    <source>
        <dbReference type="ARBA" id="ARBA00005982"/>
    </source>
</evidence>
<feature type="transmembrane region" description="Helical" evidence="7">
    <location>
        <begin position="116"/>
        <end position="134"/>
    </location>
</feature>
<feature type="region of interest" description="Disordered" evidence="6">
    <location>
        <begin position="1"/>
        <end position="49"/>
    </location>
</feature>
<sequence>MMQKQNVTRTVLEGPLPDEQLEKSTDAPPQEAEKSTNTHPQNIVGDGDLPTEDDLKTLRRIHDKIPLAIFLVAMAEVAERFAYRCLTGPMQNYIQNPFHDSLRPGALGLGQATATAIGYFFQFWCYLTPILGAVAADSWLGRFKTILFGAMIATVGIAILFVTSLPISLEHNAGLPGLIISLLIVGLGTGGIKSNVGPLIAEQYSDSKPTIKTLKTGERVILDPDVTIQTIFSRYYWFINVGASSGLIATWVEVKVGFWAAYLISLCVYTFTVMVLITGRKKYITRPPQGSIIPQAFHAFWIGLKSGFDMDKAKPSYMIQEHGHSDVSWDDHFIDELKIALIACRVFPVFWTCYGQTSGNLVSQAARMNTYGLPNDFFGSINPITVLLLIPLLDNWIYPALRHHKIEFKPIARITVGFFTMSAGIAFAAGSQYCMGSW</sequence>
<dbReference type="PANTHER" id="PTHR11654">
    <property type="entry name" value="OLIGOPEPTIDE TRANSPORTER-RELATED"/>
    <property type="match status" value="1"/>
</dbReference>
<dbReference type="SUPFAM" id="SSF103473">
    <property type="entry name" value="MFS general substrate transporter"/>
    <property type="match status" value="1"/>
</dbReference>
<feature type="transmembrane region" description="Helical" evidence="7">
    <location>
        <begin position="258"/>
        <end position="277"/>
    </location>
</feature>
<evidence type="ECO:0000256" key="4">
    <source>
        <dbReference type="ARBA" id="ARBA00022989"/>
    </source>
</evidence>
<dbReference type="Gene3D" id="1.20.1250.20">
    <property type="entry name" value="MFS general substrate transporter like domains"/>
    <property type="match status" value="1"/>
</dbReference>
<proteinExistence type="inferred from homology"/>
<feature type="transmembrane region" description="Helical" evidence="7">
    <location>
        <begin position="235"/>
        <end position="252"/>
    </location>
</feature>
<evidence type="ECO:0000256" key="1">
    <source>
        <dbReference type="ARBA" id="ARBA00004141"/>
    </source>
</evidence>
<comment type="subcellular location">
    <subcellularLocation>
        <location evidence="1">Membrane</location>
        <topology evidence="1">Multi-pass membrane protein</topology>
    </subcellularLocation>
</comment>
<comment type="caution">
    <text evidence="8">The sequence shown here is derived from an EMBL/GenBank/DDBJ whole genome shotgun (WGS) entry which is preliminary data.</text>
</comment>
<feature type="transmembrane region" description="Helical" evidence="7">
    <location>
        <begin position="173"/>
        <end position="192"/>
    </location>
</feature>
<dbReference type="InterPro" id="IPR036259">
    <property type="entry name" value="MFS_trans_sf"/>
</dbReference>
<evidence type="ECO:0000256" key="5">
    <source>
        <dbReference type="ARBA" id="ARBA00023136"/>
    </source>
</evidence>